<organism evidence="1 2">
    <name type="scientific">Angiostrongylus cantonensis</name>
    <name type="common">Rat lungworm</name>
    <dbReference type="NCBI Taxonomy" id="6313"/>
    <lineage>
        <taxon>Eukaryota</taxon>
        <taxon>Metazoa</taxon>
        <taxon>Ecdysozoa</taxon>
        <taxon>Nematoda</taxon>
        <taxon>Chromadorea</taxon>
        <taxon>Rhabditida</taxon>
        <taxon>Rhabditina</taxon>
        <taxon>Rhabditomorpha</taxon>
        <taxon>Strongyloidea</taxon>
        <taxon>Metastrongylidae</taxon>
        <taxon>Angiostrongylus</taxon>
    </lineage>
</organism>
<proteinExistence type="predicted"/>
<sequence>MSQFCNDIKVDFKRVARQGATITLKLFTATLQNVMRTLQWDNTGVKIKGRQLHHPLLAYVLVLTTTNISQAERMLAHFHKASGMIDPRLNLAKTIFMRKALVSYDPLTLNGTYISECSCNLYLGREMNMLNDLSPELSRRKRAAWGAIKSIEDVVKRTINARLRAHLFDSTVLPALTYASECWSLRKQE</sequence>
<dbReference type="PANTHER" id="PTHR47027:SF20">
    <property type="entry name" value="REVERSE TRANSCRIPTASE-LIKE PROTEIN WITH RNA-DIRECTED DNA POLYMERASE DOMAIN"/>
    <property type="match status" value="1"/>
</dbReference>
<protein>
    <submittedName>
        <fullName evidence="2">Reverse transcriptase domain-containing protein</fullName>
    </submittedName>
</protein>
<dbReference type="PANTHER" id="PTHR47027">
    <property type="entry name" value="REVERSE TRANSCRIPTASE DOMAIN-CONTAINING PROTEIN"/>
    <property type="match status" value="1"/>
</dbReference>
<reference evidence="2" key="2">
    <citation type="submission" date="2017-02" db="UniProtKB">
        <authorList>
            <consortium name="WormBaseParasite"/>
        </authorList>
    </citation>
    <scope>IDENTIFICATION</scope>
</reference>
<dbReference type="Proteomes" id="UP000035642">
    <property type="component" value="Unassembled WGS sequence"/>
</dbReference>
<dbReference type="AlphaFoldDB" id="A0A0K0D4F3"/>
<accession>A0A0K0D4F3</accession>
<evidence type="ECO:0000313" key="1">
    <source>
        <dbReference type="Proteomes" id="UP000035642"/>
    </source>
</evidence>
<dbReference type="STRING" id="6313.A0A0K0D4F3"/>
<keyword evidence="1" id="KW-1185">Reference proteome</keyword>
<reference evidence="1" key="1">
    <citation type="submission" date="2012-09" db="EMBL/GenBank/DDBJ databases">
        <authorList>
            <person name="Martin A.A."/>
        </authorList>
    </citation>
    <scope>NUCLEOTIDE SEQUENCE</scope>
</reference>
<evidence type="ECO:0000313" key="2">
    <source>
        <dbReference type="WBParaSite" id="ACAC_0000494801-mRNA-1"/>
    </source>
</evidence>
<name>A0A0K0D4F3_ANGCA</name>
<dbReference type="WBParaSite" id="ACAC_0000494801-mRNA-1">
    <property type="protein sequence ID" value="ACAC_0000494801-mRNA-1"/>
    <property type="gene ID" value="ACAC_0000494801"/>
</dbReference>